<dbReference type="PANTHER" id="PTHR30349">
    <property type="entry name" value="PHAGE INTEGRASE-RELATED"/>
    <property type="match status" value="1"/>
</dbReference>
<dbReference type="Gene3D" id="1.10.443.10">
    <property type="entry name" value="Intergrase catalytic core"/>
    <property type="match status" value="1"/>
</dbReference>
<keyword evidence="7" id="KW-1185">Reference proteome</keyword>
<dbReference type="Proteomes" id="UP001300745">
    <property type="component" value="Unassembled WGS sequence"/>
</dbReference>
<comment type="caution">
    <text evidence="6">The sequence shown here is derived from an EMBL/GenBank/DDBJ whole genome shotgun (WGS) entry which is preliminary data.</text>
</comment>
<feature type="domain" description="Tyr recombinase" evidence="4">
    <location>
        <begin position="190"/>
        <end position="387"/>
    </location>
</feature>
<proteinExistence type="predicted"/>
<organism evidence="6 7">
    <name type="scientific">Mycobacterium pinniadriaticum</name>
    <dbReference type="NCBI Taxonomy" id="2994102"/>
    <lineage>
        <taxon>Bacteria</taxon>
        <taxon>Bacillati</taxon>
        <taxon>Actinomycetota</taxon>
        <taxon>Actinomycetes</taxon>
        <taxon>Mycobacteriales</taxon>
        <taxon>Mycobacteriaceae</taxon>
        <taxon>Mycobacterium</taxon>
    </lineage>
</organism>
<evidence type="ECO:0000259" key="5">
    <source>
        <dbReference type="PROSITE" id="PS51900"/>
    </source>
</evidence>
<evidence type="ECO:0000256" key="2">
    <source>
        <dbReference type="ARBA" id="ARBA00023172"/>
    </source>
</evidence>
<evidence type="ECO:0000259" key="4">
    <source>
        <dbReference type="PROSITE" id="PS51898"/>
    </source>
</evidence>
<dbReference type="InterPro" id="IPR013762">
    <property type="entry name" value="Integrase-like_cat_sf"/>
</dbReference>
<dbReference type="PROSITE" id="PS51898">
    <property type="entry name" value="TYR_RECOMBINASE"/>
    <property type="match status" value="1"/>
</dbReference>
<dbReference type="RefSeq" id="WP_265999660.1">
    <property type="nucleotide sequence ID" value="NZ_JAPJDN010000028.1"/>
</dbReference>
<dbReference type="Gene3D" id="1.10.150.130">
    <property type="match status" value="1"/>
</dbReference>
<protein>
    <submittedName>
        <fullName evidence="6">Tyrosine-type recombinase/integrase</fullName>
    </submittedName>
</protein>
<sequence length="400" mass="44285">MVERRQLPPQIKRVQLARRAGGRPVVRYQLTVDVGAVDGKRKQFRKRYATEAEARKELAEVQGSVAKGIFVHPSNRTVEQACEDWLAAKRAYGRELSTLHGYREKLTVVVTQLGGIELQKLTKRDIDDLVAALRAGGLKSPTGKTRKPWTPRSVNYLLGLLTAVIEGETKQGHVVRNVAALVDRIPSDPKKADTLTAAEVQQILDHIKDDRYEVAWQLALCGLRRGEIAGLRWDNIDLESKTLKVAPTRLRFGKQIVVKGDPKSQAGQRTLPLPDHLFAAFKSARAVQAADRLMLGEAYHTNGYVVVDNAGRELSPHALTSRWERMLKAAGVRHVRLHDARHTCGTLMHLSNVPIAVISAWLGHASKSFTMQTYVNPKPEALSVAAQSLSNVASSRDQPV</sequence>
<dbReference type="InterPro" id="IPR002104">
    <property type="entry name" value="Integrase_catalytic"/>
</dbReference>
<accession>A0ABT3SJU1</accession>
<evidence type="ECO:0000256" key="1">
    <source>
        <dbReference type="ARBA" id="ARBA00023125"/>
    </source>
</evidence>
<evidence type="ECO:0000313" key="6">
    <source>
        <dbReference type="EMBL" id="MCX2939799.1"/>
    </source>
</evidence>
<name>A0ABT3SJU1_9MYCO</name>
<dbReference type="Pfam" id="PF00589">
    <property type="entry name" value="Phage_integrase"/>
    <property type="match status" value="1"/>
</dbReference>
<keyword evidence="1 3" id="KW-0238">DNA-binding</keyword>
<dbReference type="PANTHER" id="PTHR30349:SF91">
    <property type="entry name" value="INTA PROTEIN"/>
    <property type="match status" value="1"/>
</dbReference>
<evidence type="ECO:0000313" key="7">
    <source>
        <dbReference type="Proteomes" id="UP001300745"/>
    </source>
</evidence>
<dbReference type="InterPro" id="IPR028259">
    <property type="entry name" value="AP2-like_int_N"/>
</dbReference>
<keyword evidence="2" id="KW-0233">DNA recombination</keyword>
<evidence type="ECO:0000256" key="3">
    <source>
        <dbReference type="PROSITE-ProRule" id="PRU01248"/>
    </source>
</evidence>
<dbReference type="InterPro" id="IPR010998">
    <property type="entry name" value="Integrase_recombinase_N"/>
</dbReference>
<dbReference type="InterPro" id="IPR011010">
    <property type="entry name" value="DNA_brk_join_enz"/>
</dbReference>
<dbReference type="EMBL" id="JAPJDO010000028">
    <property type="protein sequence ID" value="MCX2939799.1"/>
    <property type="molecule type" value="Genomic_DNA"/>
</dbReference>
<dbReference type="InterPro" id="IPR044068">
    <property type="entry name" value="CB"/>
</dbReference>
<gene>
    <name evidence="6" type="ORF">ORI27_24175</name>
</gene>
<dbReference type="PROSITE" id="PS51900">
    <property type="entry name" value="CB"/>
    <property type="match status" value="1"/>
</dbReference>
<reference evidence="6 7" key="1">
    <citation type="submission" date="2022-11" db="EMBL/GenBank/DDBJ databases">
        <title>Mycobacterium sp. nov.</title>
        <authorList>
            <person name="Papic B."/>
            <person name="Spicic S."/>
            <person name="Duvnjak S."/>
        </authorList>
    </citation>
    <scope>NUCLEOTIDE SEQUENCE [LARGE SCALE GENOMIC DNA]</scope>
    <source>
        <strain evidence="6 7">CVI_P4</strain>
    </source>
</reference>
<dbReference type="Pfam" id="PF14657">
    <property type="entry name" value="Arm-DNA-bind_4"/>
    <property type="match status" value="1"/>
</dbReference>
<dbReference type="SUPFAM" id="SSF56349">
    <property type="entry name" value="DNA breaking-rejoining enzymes"/>
    <property type="match status" value="1"/>
</dbReference>
<dbReference type="InterPro" id="IPR050090">
    <property type="entry name" value="Tyrosine_recombinase_XerCD"/>
</dbReference>
<dbReference type="CDD" id="cd01189">
    <property type="entry name" value="INT_ICEBs1_C_like"/>
    <property type="match status" value="1"/>
</dbReference>
<feature type="domain" description="Core-binding (CB)" evidence="5">
    <location>
        <begin position="76"/>
        <end position="169"/>
    </location>
</feature>